<gene>
    <name evidence="4" type="primary">tsaA</name>
    <name evidence="4" type="ORF">GCM10025791_43900</name>
</gene>
<dbReference type="PROSITE" id="PS51668">
    <property type="entry name" value="TSAA_2"/>
    <property type="match status" value="1"/>
</dbReference>
<dbReference type="GO" id="GO:0089715">
    <property type="term" value="F:tRNA (L-threonylcarbamoyladenosine(37)-C2) methyltransferase activity"/>
    <property type="evidence" value="ECO:0007669"/>
    <property type="project" value="TreeGrafter"/>
</dbReference>
<dbReference type="AlphaFoldDB" id="A0AAV3U8W0"/>
<reference evidence="5" key="1">
    <citation type="journal article" date="2019" name="Int. J. Syst. Evol. Microbiol.">
        <title>The Global Catalogue of Microorganisms (GCM) 10K type strain sequencing project: providing services to taxonomists for standard genome sequencing and annotation.</title>
        <authorList>
            <consortium name="The Broad Institute Genomics Platform"/>
            <consortium name="The Broad Institute Genome Sequencing Center for Infectious Disease"/>
            <person name="Wu L."/>
            <person name="Ma J."/>
        </authorList>
    </citation>
    <scope>NUCLEOTIDE SEQUENCE [LARGE SCALE GENOMIC DNA]</scope>
    <source>
        <strain evidence="5">JCM 19134</strain>
    </source>
</reference>
<dbReference type="Pfam" id="PF01980">
    <property type="entry name" value="TrmO_N"/>
    <property type="match status" value="1"/>
</dbReference>
<dbReference type="InterPro" id="IPR040372">
    <property type="entry name" value="YaeB-like"/>
</dbReference>
<keyword evidence="5" id="KW-1185">Reference proteome</keyword>
<dbReference type="CDD" id="cd09281">
    <property type="entry name" value="UPF0066"/>
    <property type="match status" value="1"/>
</dbReference>
<dbReference type="InterPro" id="IPR036414">
    <property type="entry name" value="YaeB_N_sf"/>
</dbReference>
<evidence type="ECO:0000256" key="2">
    <source>
        <dbReference type="ARBA" id="ARBA00033753"/>
    </source>
</evidence>
<comment type="similarity">
    <text evidence="2">Belongs to the tRNA methyltransferase O family.</text>
</comment>
<dbReference type="NCBIfam" id="TIGR00104">
    <property type="entry name" value="tRNA_TsaA"/>
    <property type="match status" value="1"/>
</dbReference>
<organism evidence="4 5">
    <name type="scientific">Halioxenophilus aromaticivorans</name>
    <dbReference type="NCBI Taxonomy" id="1306992"/>
    <lineage>
        <taxon>Bacteria</taxon>
        <taxon>Pseudomonadati</taxon>
        <taxon>Pseudomonadota</taxon>
        <taxon>Gammaproteobacteria</taxon>
        <taxon>Alteromonadales</taxon>
        <taxon>Alteromonadaceae</taxon>
        <taxon>Halioxenophilus</taxon>
    </lineage>
</organism>
<dbReference type="EMBL" id="BAABLX010000076">
    <property type="protein sequence ID" value="GAA4958434.1"/>
    <property type="molecule type" value="Genomic_DNA"/>
</dbReference>
<dbReference type="Pfam" id="PF18389">
    <property type="entry name" value="TrmO_C"/>
    <property type="match status" value="1"/>
</dbReference>
<dbReference type="RefSeq" id="WP_345427359.1">
    <property type="nucleotide sequence ID" value="NZ_AP031496.1"/>
</dbReference>
<dbReference type="PROSITE" id="PS01318">
    <property type="entry name" value="TSAA_1"/>
    <property type="match status" value="1"/>
</dbReference>
<dbReference type="InterPro" id="IPR036413">
    <property type="entry name" value="YaeB-like_sf"/>
</dbReference>
<dbReference type="PANTHER" id="PTHR12818">
    <property type="entry name" value="TRNA (ADENINE(37)-N6)-METHYLTRANSFERASE"/>
    <property type="match status" value="1"/>
</dbReference>
<accession>A0AAV3U8W0</accession>
<dbReference type="Gene3D" id="2.40.30.70">
    <property type="entry name" value="YaeB-like"/>
    <property type="match status" value="1"/>
</dbReference>
<evidence type="ECO:0000256" key="1">
    <source>
        <dbReference type="ARBA" id="ARBA00022691"/>
    </source>
</evidence>
<protein>
    <submittedName>
        <fullName evidence="4">tRNA (N6-threonylcarbamoyladenosine(37)-N6)-methyltransferase TrmO</fullName>
    </submittedName>
</protein>
<evidence type="ECO:0000313" key="4">
    <source>
        <dbReference type="EMBL" id="GAA4958434.1"/>
    </source>
</evidence>
<sequence>MPTSSEHHTFQFQPVAIVRSVFKEKFAVPRQSGLAPSAQAVIELLPPCNSADYVAGLEQVSHIWLQFVFHQHLNTPARAKVRPPRLGGNQKLGVFATRSPVRPNPIGLSVVALQGIEQGPNGVQLRVTGVDLVDGTPVLDIKPYVPYADSIAGAENLVAPAEPPAMTVAFSELANTKIGANAGLKSLLQEVLAQDPRPKYQAIDTQRVFGALIDNYNVTWRYCLDIGRGEFIEVLDLQQR</sequence>
<dbReference type="InterPro" id="IPR023370">
    <property type="entry name" value="TrmO-like_N"/>
</dbReference>
<dbReference type="Gene3D" id="3.30.2310.10">
    <property type="entry name" value="YaeB-like"/>
    <property type="match status" value="1"/>
</dbReference>
<name>A0AAV3U8W0_9ALTE</name>
<dbReference type="Proteomes" id="UP001409585">
    <property type="component" value="Unassembled WGS sequence"/>
</dbReference>
<dbReference type="PANTHER" id="PTHR12818:SF0">
    <property type="entry name" value="TRNA (ADENINE(37)-N6)-METHYLTRANSFERASE"/>
    <property type="match status" value="1"/>
</dbReference>
<comment type="caution">
    <text evidence="4">The sequence shown here is derived from an EMBL/GenBank/DDBJ whole genome shotgun (WGS) entry which is preliminary data.</text>
</comment>
<keyword evidence="1" id="KW-0949">S-adenosyl-L-methionine</keyword>
<dbReference type="InterPro" id="IPR023368">
    <property type="entry name" value="UPF0066_cons_site"/>
</dbReference>
<evidence type="ECO:0000259" key="3">
    <source>
        <dbReference type="PROSITE" id="PS51668"/>
    </source>
</evidence>
<dbReference type="InterPro" id="IPR041369">
    <property type="entry name" value="TrmO_C"/>
</dbReference>
<feature type="domain" description="TsaA-like" evidence="3">
    <location>
        <begin position="12"/>
        <end position="153"/>
    </location>
</feature>
<dbReference type="SUPFAM" id="SSF118196">
    <property type="entry name" value="YaeB-like"/>
    <property type="match status" value="1"/>
</dbReference>
<proteinExistence type="inferred from homology"/>
<evidence type="ECO:0000313" key="5">
    <source>
        <dbReference type="Proteomes" id="UP001409585"/>
    </source>
</evidence>